<reference evidence="1 2" key="1">
    <citation type="journal article" date="2015" name="Proc. Natl. Acad. Sci. U.S.A.">
        <title>Genomic and proteomic characterization of "Candidatus Nitrosopelagicus brevis": An ammonia-oxidizing archaeon from the open ocean.</title>
        <authorList>
            <person name="Santoro A.E."/>
            <person name="Dupont C.L."/>
            <person name="Richter R.A."/>
            <person name="Craig M.T."/>
            <person name="Carini P."/>
            <person name="McIlvin M.R."/>
            <person name="Yang Y."/>
            <person name="Orsi W.D."/>
            <person name="Moran D.M."/>
            <person name="Saito M.A."/>
        </authorList>
    </citation>
    <scope>NUCLEOTIDE SEQUENCE [LARGE SCALE GENOMIC DNA]</scope>
    <source>
        <strain evidence="2">V2</strain>
    </source>
</reference>
<protein>
    <submittedName>
        <fullName evidence="1">Uncharacterized protein</fullName>
    </submittedName>
</protein>
<evidence type="ECO:0000313" key="1">
    <source>
        <dbReference type="EMBL" id="AJA92767.1"/>
    </source>
</evidence>
<dbReference type="EMBL" id="CP007026">
    <property type="protein sequence ID" value="AJA92767.1"/>
    <property type="molecule type" value="Genomic_DNA"/>
</dbReference>
<accession>A0A0A7V152</accession>
<proteinExistence type="predicted"/>
<sequence>MRFFEDGLMEYETRYPKTVLCQDDKDDKIHVDKMTGVEELHLIVKESAEKMRKILFDEGFTTVKFEHKQPLQIGDGLSLKLKKPWEMHVRLFSNTENSISIQGEVEISRDYLQHLFSQRTAVIYEIESILKKNGIKYDILNKRISKYVNKVLDEYKIKLVTPDIPVFAWKPMLFMIGTVGAMYLWKYLHTL</sequence>
<dbReference type="HOGENOM" id="CLU_104053_0_0_2"/>
<dbReference type="KEGG" id="nbv:T478_1098"/>
<organism evidence="1 2">
    <name type="scientific">Candidatus Nitrosopelagicus brevis</name>
    <dbReference type="NCBI Taxonomy" id="1410606"/>
    <lineage>
        <taxon>Archaea</taxon>
        <taxon>Nitrososphaerota</taxon>
    </lineage>
</organism>
<evidence type="ECO:0000313" key="2">
    <source>
        <dbReference type="Proteomes" id="UP000030944"/>
    </source>
</evidence>
<dbReference type="STRING" id="1410606.T478_1098"/>
<dbReference type="AlphaFoldDB" id="A0A0A7V152"/>
<gene>
    <name evidence="1" type="ORF">T478_1098</name>
</gene>
<name>A0A0A7V152_9ARCH</name>
<dbReference type="Proteomes" id="UP000030944">
    <property type="component" value="Chromosome"/>
</dbReference>